<evidence type="ECO:0000256" key="6">
    <source>
        <dbReference type="ARBA" id="ARBA00023152"/>
    </source>
</evidence>
<keyword evidence="7" id="KW-0464">Manganese</keyword>
<evidence type="ECO:0000256" key="4">
    <source>
        <dbReference type="ARBA" id="ARBA00012026"/>
    </source>
</evidence>
<gene>
    <name evidence="11" type="ORF">FB45DRAFT_979544</name>
</gene>
<dbReference type="EMBL" id="JARKIF010000010">
    <property type="protein sequence ID" value="KAJ7629020.1"/>
    <property type="molecule type" value="Genomic_DNA"/>
</dbReference>
<comment type="cofactor">
    <cofactor evidence="1">
        <name>Mn(2+)</name>
        <dbReference type="ChEBI" id="CHEBI:29035"/>
    </cofactor>
</comment>
<reference evidence="11" key="1">
    <citation type="submission" date="2023-03" db="EMBL/GenBank/DDBJ databases">
        <title>Massive genome expansion in bonnet fungi (Mycena s.s.) driven by repeated elements and novel gene families across ecological guilds.</title>
        <authorList>
            <consortium name="Lawrence Berkeley National Laboratory"/>
            <person name="Harder C.B."/>
            <person name="Miyauchi S."/>
            <person name="Viragh M."/>
            <person name="Kuo A."/>
            <person name="Thoen E."/>
            <person name="Andreopoulos B."/>
            <person name="Lu D."/>
            <person name="Skrede I."/>
            <person name="Drula E."/>
            <person name="Henrissat B."/>
            <person name="Morin E."/>
            <person name="Kohler A."/>
            <person name="Barry K."/>
            <person name="LaButti K."/>
            <person name="Morin E."/>
            <person name="Salamov A."/>
            <person name="Lipzen A."/>
            <person name="Mereny Z."/>
            <person name="Hegedus B."/>
            <person name="Baldrian P."/>
            <person name="Stursova M."/>
            <person name="Weitz H."/>
            <person name="Taylor A."/>
            <person name="Grigoriev I.V."/>
            <person name="Nagy L.G."/>
            <person name="Martin F."/>
            <person name="Kauserud H."/>
        </authorList>
    </citation>
    <scope>NUCLEOTIDE SEQUENCE</scope>
    <source>
        <strain evidence="11">9284</strain>
    </source>
</reference>
<keyword evidence="8" id="KW-0413">Isomerase</keyword>
<dbReference type="Pfam" id="PF06415">
    <property type="entry name" value="iPGM_N"/>
    <property type="match status" value="2"/>
</dbReference>
<sequence length="373" mass="40462">MSSTNEKVCLTSTMAGESPRSLEGNAIEAGPAAQAFAAPGAAVGLSEGLMGNSEVGHLNIGAGWQDIVRIDVSIKKREFHKNKTILESFERAKSGNGRLHFLGLAHPSRSPLYALLEAAKEQNVPHVYVHPPPRSAVGYCQDLLDFMAKEKYGALATVVGRYYAMDRDKRWEGVKVVGGDVTDEFMKPVIVNGDEGRIKDDDIFLNYRSDRMREISAVFGLPDKPMDVTIPKNLHIMTAMTNVLAEWLAAKGKKQTHIAETENCAHVTFLFNGGVEAQFTGEERHMIASPKVATYDLQPEKMAVQAVADKVGPSGKYDAAVQAITATDSAVGTIYAACQDACVLSVRAGRGGRCQHDYGGLSVRPTHVRCRSR</sequence>
<dbReference type="Proteomes" id="UP001221142">
    <property type="component" value="Unassembled WGS sequence"/>
</dbReference>
<keyword evidence="6" id="KW-0324">Glycolysis</keyword>
<evidence type="ECO:0000256" key="8">
    <source>
        <dbReference type="ARBA" id="ARBA00023235"/>
    </source>
</evidence>
<dbReference type="EC" id="5.4.2.12" evidence="4"/>
<feature type="domain" description="BPG-independent PGAM N-terminal" evidence="10">
    <location>
        <begin position="70"/>
        <end position="175"/>
    </location>
</feature>
<dbReference type="SUPFAM" id="SSF53649">
    <property type="entry name" value="Alkaline phosphatase-like"/>
    <property type="match status" value="1"/>
</dbReference>
<evidence type="ECO:0000313" key="11">
    <source>
        <dbReference type="EMBL" id="KAJ7629020.1"/>
    </source>
</evidence>
<comment type="similarity">
    <text evidence="3">Belongs to the BPG-independent phosphoglycerate mutase family.</text>
</comment>
<dbReference type="PANTHER" id="PTHR31637">
    <property type="entry name" value="2,3-BISPHOSPHOGLYCERATE-INDEPENDENT PHOSPHOGLYCERATE MUTASE"/>
    <property type="match status" value="1"/>
</dbReference>
<dbReference type="GO" id="GO:0006096">
    <property type="term" value="P:glycolytic process"/>
    <property type="evidence" value="ECO:0007669"/>
    <property type="project" value="UniProtKB-KW"/>
</dbReference>
<dbReference type="InterPro" id="IPR005995">
    <property type="entry name" value="Pgm_bpd_ind"/>
</dbReference>
<keyword evidence="5" id="KW-0479">Metal-binding</keyword>
<organism evidence="11 12">
    <name type="scientific">Roridomyces roridus</name>
    <dbReference type="NCBI Taxonomy" id="1738132"/>
    <lineage>
        <taxon>Eukaryota</taxon>
        <taxon>Fungi</taxon>
        <taxon>Dikarya</taxon>
        <taxon>Basidiomycota</taxon>
        <taxon>Agaricomycotina</taxon>
        <taxon>Agaricomycetes</taxon>
        <taxon>Agaricomycetidae</taxon>
        <taxon>Agaricales</taxon>
        <taxon>Marasmiineae</taxon>
        <taxon>Mycenaceae</taxon>
        <taxon>Roridomyces</taxon>
    </lineage>
</organism>
<feature type="domain" description="BPG-independent PGAM N-terminal" evidence="10">
    <location>
        <begin position="180"/>
        <end position="238"/>
    </location>
</feature>
<dbReference type="AlphaFoldDB" id="A0AAD7BSC3"/>
<protein>
    <recommendedName>
        <fullName evidence="4">phosphoglycerate mutase (2,3-diphosphoglycerate-independent)</fullName>
        <ecNumber evidence="4">5.4.2.12</ecNumber>
    </recommendedName>
</protein>
<dbReference type="Gene3D" id="3.40.720.10">
    <property type="entry name" value="Alkaline Phosphatase, subunit A"/>
    <property type="match status" value="1"/>
</dbReference>
<evidence type="ECO:0000256" key="7">
    <source>
        <dbReference type="ARBA" id="ARBA00023211"/>
    </source>
</evidence>
<dbReference type="GO" id="GO:0030145">
    <property type="term" value="F:manganese ion binding"/>
    <property type="evidence" value="ECO:0007669"/>
    <property type="project" value="InterPro"/>
</dbReference>
<dbReference type="SUPFAM" id="SSF64158">
    <property type="entry name" value="2,3-Bisphosphoglycerate-independent phosphoglycerate mutase, substrate-binding domain"/>
    <property type="match status" value="1"/>
</dbReference>
<dbReference type="PANTHER" id="PTHR31637:SF0">
    <property type="entry name" value="2,3-BISPHOSPHOGLYCERATE-INDEPENDENT PHOSPHOGLYCERATE MUTASE"/>
    <property type="match status" value="1"/>
</dbReference>
<evidence type="ECO:0000256" key="2">
    <source>
        <dbReference type="ARBA" id="ARBA00004798"/>
    </source>
</evidence>
<dbReference type="GO" id="GO:0005737">
    <property type="term" value="C:cytoplasm"/>
    <property type="evidence" value="ECO:0007669"/>
    <property type="project" value="InterPro"/>
</dbReference>
<evidence type="ECO:0000259" key="9">
    <source>
        <dbReference type="Pfam" id="PF01676"/>
    </source>
</evidence>
<evidence type="ECO:0000313" key="12">
    <source>
        <dbReference type="Proteomes" id="UP001221142"/>
    </source>
</evidence>
<dbReference type="InterPro" id="IPR017850">
    <property type="entry name" value="Alkaline_phosphatase_core_sf"/>
</dbReference>
<dbReference type="InterPro" id="IPR011258">
    <property type="entry name" value="BPG-indep_PGM_N"/>
</dbReference>
<evidence type="ECO:0000259" key="10">
    <source>
        <dbReference type="Pfam" id="PF06415"/>
    </source>
</evidence>
<dbReference type="InterPro" id="IPR006124">
    <property type="entry name" value="Metalloenzyme"/>
</dbReference>
<dbReference type="GO" id="GO:0004619">
    <property type="term" value="F:phosphoglycerate mutase activity"/>
    <property type="evidence" value="ECO:0007669"/>
    <property type="project" value="UniProtKB-EC"/>
</dbReference>
<evidence type="ECO:0000256" key="1">
    <source>
        <dbReference type="ARBA" id="ARBA00001936"/>
    </source>
</evidence>
<accession>A0AAD7BSC3</accession>
<evidence type="ECO:0000256" key="5">
    <source>
        <dbReference type="ARBA" id="ARBA00022723"/>
    </source>
</evidence>
<keyword evidence="12" id="KW-1185">Reference proteome</keyword>
<proteinExistence type="inferred from homology"/>
<feature type="domain" description="Metalloenzyme" evidence="9">
    <location>
        <begin position="37"/>
        <end position="304"/>
    </location>
</feature>
<dbReference type="InterPro" id="IPR036646">
    <property type="entry name" value="PGAM_B_sf"/>
</dbReference>
<dbReference type="GO" id="GO:0006007">
    <property type="term" value="P:glucose catabolic process"/>
    <property type="evidence" value="ECO:0007669"/>
    <property type="project" value="InterPro"/>
</dbReference>
<comment type="pathway">
    <text evidence="2">Carbohydrate degradation; glycolysis; pyruvate from D-glyceraldehyde 3-phosphate: step 3/5.</text>
</comment>
<name>A0AAD7BSC3_9AGAR</name>
<dbReference type="Gene3D" id="3.40.1450.10">
    <property type="entry name" value="BPG-independent phosphoglycerate mutase, domain B"/>
    <property type="match status" value="1"/>
</dbReference>
<comment type="caution">
    <text evidence="11">The sequence shown here is derived from an EMBL/GenBank/DDBJ whole genome shotgun (WGS) entry which is preliminary data.</text>
</comment>
<evidence type="ECO:0000256" key="3">
    <source>
        <dbReference type="ARBA" id="ARBA00008819"/>
    </source>
</evidence>
<dbReference type="Pfam" id="PF01676">
    <property type="entry name" value="Metalloenzyme"/>
    <property type="match status" value="1"/>
</dbReference>